<evidence type="ECO:0000256" key="6">
    <source>
        <dbReference type="ARBA" id="ARBA00022884"/>
    </source>
</evidence>
<keyword evidence="5 7" id="KW-0378">Hydrolase</keyword>
<dbReference type="AlphaFoldDB" id="A0A926E0I2"/>
<evidence type="ECO:0000256" key="7">
    <source>
        <dbReference type="HAMAP-Rule" id="MF_00227"/>
    </source>
</evidence>
<dbReference type="Gene3D" id="3.30.230.10">
    <property type="match status" value="1"/>
</dbReference>
<comment type="subunit">
    <text evidence="7">Consists of a catalytic RNA component (M1 or rnpB) and a protein subunit.</text>
</comment>
<reference evidence="9" key="1">
    <citation type="submission" date="2020-08" db="EMBL/GenBank/DDBJ databases">
        <title>Genome public.</title>
        <authorList>
            <person name="Liu C."/>
            <person name="Sun Q."/>
        </authorList>
    </citation>
    <scope>NUCLEOTIDE SEQUENCE</scope>
    <source>
        <strain evidence="9">NSJ-31</strain>
    </source>
</reference>
<evidence type="ECO:0000313" key="9">
    <source>
        <dbReference type="EMBL" id="MBC8546824.1"/>
    </source>
</evidence>
<comment type="catalytic activity">
    <reaction evidence="7">
        <text>Endonucleolytic cleavage of RNA, removing 5'-extranucleotides from tRNA precursor.</text>
        <dbReference type="EC" id="3.1.26.5"/>
    </reaction>
</comment>
<evidence type="ECO:0000256" key="3">
    <source>
        <dbReference type="ARBA" id="ARBA00022722"/>
    </source>
</evidence>
<sequence>MLHTQPLKSNRDFQRLYRRGKSAAHPALVTYVAKNRLGYNRLGLTASKKIGNAVQRNRARRIIRQAYLEAEPDLACGYDLVLVARTRTVFLKSTDLVPVLRGQAKKLGVWAGSANG</sequence>
<dbReference type="GO" id="GO:0001682">
    <property type="term" value="P:tRNA 5'-leader removal"/>
    <property type="evidence" value="ECO:0007669"/>
    <property type="project" value="UniProtKB-UniRule"/>
</dbReference>
<evidence type="ECO:0000256" key="5">
    <source>
        <dbReference type="ARBA" id="ARBA00022801"/>
    </source>
</evidence>
<dbReference type="GO" id="GO:0042781">
    <property type="term" value="F:3'-tRNA processing endoribonuclease activity"/>
    <property type="evidence" value="ECO:0007669"/>
    <property type="project" value="TreeGrafter"/>
</dbReference>
<dbReference type="EC" id="3.1.26.5" evidence="7 8"/>
<dbReference type="Pfam" id="PF00825">
    <property type="entry name" value="Ribonuclease_P"/>
    <property type="match status" value="1"/>
</dbReference>
<evidence type="ECO:0000313" key="10">
    <source>
        <dbReference type="Proteomes" id="UP000653127"/>
    </source>
</evidence>
<keyword evidence="4 7" id="KW-0255">Endonuclease</keyword>
<dbReference type="InterPro" id="IPR020539">
    <property type="entry name" value="RNase_P_CS"/>
</dbReference>
<comment type="caution">
    <text evidence="9">The sequence shown here is derived from an EMBL/GenBank/DDBJ whole genome shotgun (WGS) entry which is preliminary data.</text>
</comment>
<dbReference type="GO" id="GO:0004526">
    <property type="term" value="F:ribonuclease P activity"/>
    <property type="evidence" value="ECO:0007669"/>
    <property type="project" value="UniProtKB-UniRule"/>
</dbReference>
<organism evidence="9 10">
    <name type="scientific">Ligaoa zhengdingensis</name>
    <dbReference type="NCBI Taxonomy" id="2763658"/>
    <lineage>
        <taxon>Bacteria</taxon>
        <taxon>Bacillati</taxon>
        <taxon>Bacillota</taxon>
        <taxon>Clostridia</taxon>
        <taxon>Eubacteriales</taxon>
        <taxon>Oscillospiraceae</taxon>
        <taxon>Ligaoa</taxon>
    </lineage>
</organism>
<dbReference type="PROSITE" id="PS00648">
    <property type="entry name" value="RIBONUCLEASE_P"/>
    <property type="match status" value="1"/>
</dbReference>
<dbReference type="Proteomes" id="UP000653127">
    <property type="component" value="Unassembled WGS sequence"/>
</dbReference>
<comment type="similarity">
    <text evidence="7">Belongs to the RnpA family.</text>
</comment>
<dbReference type="SUPFAM" id="SSF54211">
    <property type="entry name" value="Ribosomal protein S5 domain 2-like"/>
    <property type="match status" value="1"/>
</dbReference>
<evidence type="ECO:0000256" key="2">
    <source>
        <dbReference type="ARBA" id="ARBA00022694"/>
    </source>
</evidence>
<gene>
    <name evidence="7 9" type="primary">rnpA</name>
    <name evidence="9" type="ORF">H8711_07735</name>
</gene>
<name>A0A926E0I2_9FIRM</name>
<dbReference type="PANTHER" id="PTHR33992">
    <property type="entry name" value="RIBONUCLEASE P PROTEIN COMPONENT"/>
    <property type="match status" value="1"/>
</dbReference>
<dbReference type="GO" id="GO:0000049">
    <property type="term" value="F:tRNA binding"/>
    <property type="evidence" value="ECO:0007669"/>
    <property type="project" value="UniProtKB-UniRule"/>
</dbReference>
<dbReference type="InterPro" id="IPR000100">
    <property type="entry name" value="RNase_P"/>
</dbReference>
<accession>A0A926E0I2</accession>
<dbReference type="PANTHER" id="PTHR33992:SF1">
    <property type="entry name" value="RIBONUCLEASE P PROTEIN COMPONENT"/>
    <property type="match status" value="1"/>
</dbReference>
<evidence type="ECO:0000256" key="1">
    <source>
        <dbReference type="ARBA" id="ARBA00002663"/>
    </source>
</evidence>
<dbReference type="InterPro" id="IPR014721">
    <property type="entry name" value="Ribsml_uS5_D2-typ_fold_subgr"/>
</dbReference>
<comment type="function">
    <text evidence="1 7">RNaseP catalyzes the removal of the 5'-leader sequence from pre-tRNA to produce the mature 5'-terminus. It can also cleave other RNA substrates such as 4.5S RNA. The protein component plays an auxiliary but essential role in vivo by binding to the 5'-leader sequence and broadening the substrate specificity of the ribozyme.</text>
</comment>
<dbReference type="HAMAP" id="MF_00227">
    <property type="entry name" value="RNase_P"/>
    <property type="match status" value="1"/>
</dbReference>
<dbReference type="RefSeq" id="WP_249282899.1">
    <property type="nucleotide sequence ID" value="NZ_JACRST010000010.1"/>
</dbReference>
<dbReference type="InterPro" id="IPR020568">
    <property type="entry name" value="Ribosomal_Su5_D2-typ_SF"/>
</dbReference>
<keyword evidence="2 7" id="KW-0819">tRNA processing</keyword>
<proteinExistence type="inferred from homology"/>
<keyword evidence="6 7" id="KW-0694">RNA-binding</keyword>
<evidence type="ECO:0000256" key="8">
    <source>
        <dbReference type="NCBIfam" id="TIGR00188"/>
    </source>
</evidence>
<keyword evidence="10" id="KW-1185">Reference proteome</keyword>
<protein>
    <recommendedName>
        <fullName evidence="7 8">Ribonuclease P protein component</fullName>
        <shortName evidence="7">RNase P protein</shortName>
        <shortName evidence="7">RNaseP protein</shortName>
        <ecNumber evidence="7 8">3.1.26.5</ecNumber>
    </recommendedName>
    <alternativeName>
        <fullName evidence="7">Protein C5</fullName>
    </alternativeName>
</protein>
<keyword evidence="3 7" id="KW-0540">Nuclease</keyword>
<dbReference type="NCBIfam" id="TIGR00188">
    <property type="entry name" value="rnpA"/>
    <property type="match status" value="1"/>
</dbReference>
<evidence type="ECO:0000256" key="4">
    <source>
        <dbReference type="ARBA" id="ARBA00022759"/>
    </source>
</evidence>
<dbReference type="GO" id="GO:0030677">
    <property type="term" value="C:ribonuclease P complex"/>
    <property type="evidence" value="ECO:0007669"/>
    <property type="project" value="TreeGrafter"/>
</dbReference>
<dbReference type="EMBL" id="JACRST010000010">
    <property type="protein sequence ID" value="MBC8546824.1"/>
    <property type="molecule type" value="Genomic_DNA"/>
</dbReference>